<sequence length="216" mass="23466">MHEITFYLDFVSPYAWLAFEQLPRTLQGLSAHVRYRPVLLGALLQHAGNPGPAAIAPKRAWTARHVAWLGQSLGCGLDLPPHFPFNSLPLLRLALAHSPDGCINRYTAGSVLRHVWLGGQDPLAPERIAALTQALAEQWQPEGDAAAHAKALLRANTDEAAARGIFGVPMLEVQGRHFWGLDSLPMLRAALDGDAWFDGPAWEEAAQRPSGVPGIQ</sequence>
<keyword evidence="1 4" id="KW-0413">Isomerase</keyword>
<dbReference type="Pfam" id="PF01323">
    <property type="entry name" value="DSBA"/>
    <property type="match status" value="1"/>
</dbReference>
<dbReference type="RefSeq" id="WP_146911993.1">
    <property type="nucleotide sequence ID" value="NZ_CP042344.1"/>
</dbReference>
<dbReference type="PANTHER" id="PTHR42943:SF2">
    <property type="entry name" value="GLUTATHIONE S-TRANSFERASE KAPPA 1"/>
    <property type="match status" value="1"/>
</dbReference>
<evidence type="ECO:0000256" key="1">
    <source>
        <dbReference type="PIRNR" id="PIRNR006386"/>
    </source>
</evidence>
<dbReference type="AlphaFoldDB" id="A0A5B8RX63"/>
<dbReference type="CDD" id="cd03022">
    <property type="entry name" value="DsbA_HCCA_Iso"/>
    <property type="match status" value="1"/>
</dbReference>
<feature type="active site" description="Nucleophile" evidence="2">
    <location>
        <position position="12"/>
    </location>
</feature>
<name>A0A5B8RX63_9BURK</name>
<dbReference type="InterPro" id="IPR014440">
    <property type="entry name" value="HCCAis_GSTk"/>
</dbReference>
<dbReference type="SUPFAM" id="SSF52833">
    <property type="entry name" value="Thioredoxin-like"/>
    <property type="match status" value="1"/>
</dbReference>
<dbReference type="OrthoDB" id="8560325at2"/>
<dbReference type="InterPro" id="IPR036249">
    <property type="entry name" value="Thioredoxin-like_sf"/>
</dbReference>
<dbReference type="InterPro" id="IPR001853">
    <property type="entry name" value="DSBA-like_thioredoxin_dom"/>
</dbReference>
<keyword evidence="5" id="KW-1185">Reference proteome</keyword>
<evidence type="ECO:0000313" key="4">
    <source>
        <dbReference type="EMBL" id="QEA12397.1"/>
    </source>
</evidence>
<accession>A0A5B8RX63</accession>
<proteinExistence type="inferred from homology"/>
<dbReference type="EC" id="5.99.1.4" evidence="1"/>
<feature type="domain" description="DSBA-like thioredoxin" evidence="3">
    <location>
        <begin position="4"/>
        <end position="191"/>
    </location>
</feature>
<dbReference type="GO" id="GO:0004602">
    <property type="term" value="F:glutathione peroxidase activity"/>
    <property type="evidence" value="ECO:0007669"/>
    <property type="project" value="TreeGrafter"/>
</dbReference>
<dbReference type="EMBL" id="CP042344">
    <property type="protein sequence ID" value="QEA12397.1"/>
    <property type="molecule type" value="Genomic_DNA"/>
</dbReference>
<dbReference type="GO" id="GO:1901170">
    <property type="term" value="P:naphthalene catabolic process"/>
    <property type="evidence" value="ECO:0007669"/>
    <property type="project" value="InterPro"/>
</dbReference>
<organism evidence="4 5">
    <name type="scientific">Comamonas flocculans</name>
    <dbReference type="NCBI Taxonomy" id="2597701"/>
    <lineage>
        <taxon>Bacteria</taxon>
        <taxon>Pseudomonadati</taxon>
        <taxon>Pseudomonadota</taxon>
        <taxon>Betaproteobacteria</taxon>
        <taxon>Burkholderiales</taxon>
        <taxon>Comamonadaceae</taxon>
        <taxon>Comamonas</taxon>
    </lineage>
</organism>
<dbReference type="Proteomes" id="UP000321199">
    <property type="component" value="Chromosome"/>
</dbReference>
<dbReference type="InterPro" id="IPR051924">
    <property type="entry name" value="GST_Kappa/NadH"/>
</dbReference>
<reference evidence="4 5" key="1">
    <citation type="submission" date="2019-07" db="EMBL/GenBank/DDBJ databases">
        <title>Complete genome sequence of Comamonas sp. NLF 7-7 isolated from livestock.</title>
        <authorList>
            <person name="Kim D.H."/>
            <person name="Kim J.G."/>
        </authorList>
    </citation>
    <scope>NUCLEOTIDE SEQUENCE [LARGE SCALE GENOMIC DNA]</scope>
    <source>
        <strain evidence="4 5">NLF 7-7</strain>
    </source>
</reference>
<dbReference type="PIRSF" id="PIRSF006386">
    <property type="entry name" value="HCCAis_GSTk"/>
    <property type="match status" value="1"/>
</dbReference>
<protein>
    <recommendedName>
        <fullName evidence="1">2-hydroxychromene-2-carboxylate isomerase</fullName>
        <ecNumber evidence="1">5.99.1.4</ecNumber>
    </recommendedName>
</protein>
<dbReference type="KEGG" id="cof:FOZ74_04750"/>
<dbReference type="InterPro" id="IPR044087">
    <property type="entry name" value="NahD-like"/>
</dbReference>
<dbReference type="GO" id="GO:0006749">
    <property type="term" value="P:glutathione metabolic process"/>
    <property type="evidence" value="ECO:0007669"/>
    <property type="project" value="TreeGrafter"/>
</dbReference>
<evidence type="ECO:0000256" key="2">
    <source>
        <dbReference type="PIRSR" id="PIRSR006386-1"/>
    </source>
</evidence>
<evidence type="ECO:0000313" key="5">
    <source>
        <dbReference type="Proteomes" id="UP000321199"/>
    </source>
</evidence>
<comment type="catalytic activity">
    <reaction evidence="1">
        <text>2-hydroxychromene-2-carboxylate = (3E)-4-(2-hydroxyphenyl)-2-oxobut-3-enoate</text>
        <dbReference type="Rhea" id="RHEA:27401"/>
        <dbReference type="ChEBI" id="CHEBI:59350"/>
        <dbReference type="ChEBI" id="CHEBI:59353"/>
        <dbReference type="EC" id="5.99.1.4"/>
    </reaction>
</comment>
<dbReference type="Gene3D" id="3.40.30.10">
    <property type="entry name" value="Glutaredoxin"/>
    <property type="match status" value="1"/>
</dbReference>
<dbReference type="GO" id="GO:0018845">
    <property type="term" value="F:2-hydroxychromene-2-carboxylate isomerase activity"/>
    <property type="evidence" value="ECO:0007669"/>
    <property type="project" value="UniProtKB-UniRule"/>
</dbReference>
<dbReference type="GO" id="GO:0004364">
    <property type="term" value="F:glutathione transferase activity"/>
    <property type="evidence" value="ECO:0007669"/>
    <property type="project" value="TreeGrafter"/>
</dbReference>
<comment type="similarity">
    <text evidence="1">Belongs to the GST superfamily. NadH family.</text>
</comment>
<evidence type="ECO:0000259" key="3">
    <source>
        <dbReference type="Pfam" id="PF01323"/>
    </source>
</evidence>
<gene>
    <name evidence="4" type="ORF">FOZ74_04750</name>
</gene>
<dbReference type="PANTHER" id="PTHR42943">
    <property type="entry name" value="GLUTATHIONE S-TRANSFERASE KAPPA"/>
    <property type="match status" value="1"/>
</dbReference>